<feature type="compositionally biased region" description="Basic and acidic residues" evidence="1">
    <location>
        <begin position="139"/>
        <end position="149"/>
    </location>
</feature>
<feature type="compositionally biased region" description="Basic and acidic residues" evidence="1">
    <location>
        <begin position="95"/>
        <end position="114"/>
    </location>
</feature>
<evidence type="ECO:0000313" key="3">
    <source>
        <dbReference type="Proteomes" id="UP000053647"/>
    </source>
</evidence>
<reference evidence="3" key="2">
    <citation type="submission" date="2015-01" db="EMBL/GenBank/DDBJ databases">
        <title>Evolutionary Origins and Diversification of the Mycorrhizal Mutualists.</title>
        <authorList>
            <consortium name="DOE Joint Genome Institute"/>
            <consortium name="Mycorrhizal Genomics Consortium"/>
            <person name="Kohler A."/>
            <person name="Kuo A."/>
            <person name="Nagy L.G."/>
            <person name="Floudas D."/>
            <person name="Copeland A."/>
            <person name="Barry K.W."/>
            <person name="Cichocki N."/>
            <person name="Veneault-Fourrey C."/>
            <person name="LaButti K."/>
            <person name="Lindquist E.A."/>
            <person name="Lipzen A."/>
            <person name="Lundell T."/>
            <person name="Morin E."/>
            <person name="Murat C."/>
            <person name="Riley R."/>
            <person name="Ohm R."/>
            <person name="Sun H."/>
            <person name="Tunlid A."/>
            <person name="Henrissat B."/>
            <person name="Grigoriev I.V."/>
            <person name="Hibbett D.S."/>
            <person name="Martin F."/>
        </authorList>
    </citation>
    <scope>NUCLEOTIDE SEQUENCE [LARGE SCALE GENOMIC DNA]</scope>
    <source>
        <strain evidence="3">ATCC 200175</strain>
    </source>
</reference>
<feature type="compositionally biased region" description="Basic and acidic residues" evidence="1">
    <location>
        <begin position="178"/>
        <end position="192"/>
    </location>
</feature>
<proteinExistence type="predicted"/>
<feature type="compositionally biased region" description="Acidic residues" evidence="1">
    <location>
        <begin position="20"/>
        <end position="29"/>
    </location>
</feature>
<feature type="compositionally biased region" description="Pro residues" evidence="1">
    <location>
        <begin position="32"/>
        <end position="44"/>
    </location>
</feature>
<keyword evidence="3" id="KW-1185">Reference proteome</keyword>
<reference evidence="2 3" key="1">
    <citation type="submission" date="2014-06" db="EMBL/GenBank/DDBJ databases">
        <authorList>
            <consortium name="DOE Joint Genome Institute"/>
            <person name="Kuo A."/>
            <person name="Kohler A."/>
            <person name="Nagy L.G."/>
            <person name="Floudas D."/>
            <person name="Copeland A."/>
            <person name="Barry K.W."/>
            <person name="Cichocki N."/>
            <person name="Veneault-Fourrey C."/>
            <person name="LaButti K."/>
            <person name="Lindquist E.A."/>
            <person name="Lipzen A."/>
            <person name="Lundell T."/>
            <person name="Morin E."/>
            <person name="Murat C."/>
            <person name="Sun H."/>
            <person name="Tunlid A."/>
            <person name="Henrissat B."/>
            <person name="Grigoriev I.V."/>
            <person name="Hibbett D.S."/>
            <person name="Martin F."/>
            <person name="Nordberg H.P."/>
            <person name="Cantor M.N."/>
            <person name="Hua S.X."/>
        </authorList>
    </citation>
    <scope>NUCLEOTIDE SEQUENCE [LARGE SCALE GENOMIC DNA]</scope>
    <source>
        <strain evidence="2 3">ATCC 200175</strain>
    </source>
</reference>
<dbReference type="AlphaFoldDB" id="A0A0C9TFV5"/>
<organism evidence="2 3">
    <name type="scientific">Paxillus involutus ATCC 200175</name>
    <dbReference type="NCBI Taxonomy" id="664439"/>
    <lineage>
        <taxon>Eukaryota</taxon>
        <taxon>Fungi</taxon>
        <taxon>Dikarya</taxon>
        <taxon>Basidiomycota</taxon>
        <taxon>Agaricomycotina</taxon>
        <taxon>Agaricomycetes</taxon>
        <taxon>Agaricomycetidae</taxon>
        <taxon>Boletales</taxon>
        <taxon>Paxilineae</taxon>
        <taxon>Paxillaceae</taxon>
        <taxon>Paxillus</taxon>
    </lineage>
</organism>
<name>A0A0C9TFV5_PAXIN</name>
<dbReference type="HOGENOM" id="CLU_1372594_0_0_1"/>
<gene>
    <name evidence="2" type="ORF">PAXINDRAFT_20669</name>
</gene>
<dbReference type="EMBL" id="KN820502">
    <property type="protein sequence ID" value="KIJ06126.1"/>
    <property type="molecule type" value="Genomic_DNA"/>
</dbReference>
<accession>A0A0C9TFV5</accession>
<feature type="region of interest" description="Disordered" evidence="1">
    <location>
        <begin position="1"/>
        <end position="199"/>
    </location>
</feature>
<dbReference type="Proteomes" id="UP000053647">
    <property type="component" value="Unassembled WGS sequence"/>
</dbReference>
<protein>
    <submittedName>
        <fullName evidence="2">Uncharacterized protein</fullName>
    </submittedName>
</protein>
<feature type="compositionally biased region" description="Polar residues" evidence="1">
    <location>
        <begin position="157"/>
        <end position="169"/>
    </location>
</feature>
<evidence type="ECO:0000256" key="1">
    <source>
        <dbReference type="SAM" id="MobiDB-lite"/>
    </source>
</evidence>
<feature type="compositionally biased region" description="Basic and acidic residues" evidence="1">
    <location>
        <begin position="1"/>
        <end position="19"/>
    </location>
</feature>
<evidence type="ECO:0000313" key="2">
    <source>
        <dbReference type="EMBL" id="KIJ06126.1"/>
    </source>
</evidence>
<sequence>MIGDERERRHIDQGGGREVEDADAIDEENAPAPSPPEPPAPAPPAFHHLLVIPPPTPHHPERSCNDDTAETGQTKAQKPVWLEGESNNRTSLHVEPTDVKAVDVSHDVEGDHDTQQSPRDPVGTPDSDTRSLNKPTKPPGKEEGADGRNGEVGGTSRVETVESNLSSQADKVGYEGYEGNKLKEGGGEKGGENEGNGGH</sequence>